<name>A0A1R2BUS9_9CILI</name>
<evidence type="ECO:0000313" key="2">
    <source>
        <dbReference type="Proteomes" id="UP000187209"/>
    </source>
</evidence>
<organism evidence="1 2">
    <name type="scientific">Stentor coeruleus</name>
    <dbReference type="NCBI Taxonomy" id="5963"/>
    <lineage>
        <taxon>Eukaryota</taxon>
        <taxon>Sar</taxon>
        <taxon>Alveolata</taxon>
        <taxon>Ciliophora</taxon>
        <taxon>Postciliodesmatophora</taxon>
        <taxon>Heterotrichea</taxon>
        <taxon>Heterotrichida</taxon>
        <taxon>Stentoridae</taxon>
        <taxon>Stentor</taxon>
    </lineage>
</organism>
<gene>
    <name evidence="1" type="ORF">SteCoe_19320</name>
</gene>
<keyword evidence="2" id="KW-1185">Reference proteome</keyword>
<dbReference type="EMBL" id="MPUH01000424">
    <property type="protein sequence ID" value="OMJ80417.1"/>
    <property type="molecule type" value="Genomic_DNA"/>
</dbReference>
<proteinExistence type="predicted"/>
<reference evidence="1 2" key="1">
    <citation type="submission" date="2016-11" db="EMBL/GenBank/DDBJ databases">
        <title>The macronuclear genome of Stentor coeruleus: a giant cell with tiny introns.</title>
        <authorList>
            <person name="Slabodnick M."/>
            <person name="Ruby J.G."/>
            <person name="Reiff S.B."/>
            <person name="Swart E.C."/>
            <person name="Gosai S."/>
            <person name="Prabakaran S."/>
            <person name="Witkowska E."/>
            <person name="Larue G.E."/>
            <person name="Fisher S."/>
            <person name="Freeman R.M."/>
            <person name="Gunawardena J."/>
            <person name="Chu W."/>
            <person name="Stover N.A."/>
            <person name="Gregory B.D."/>
            <person name="Nowacki M."/>
            <person name="Derisi J."/>
            <person name="Roy S.W."/>
            <person name="Marshall W.F."/>
            <person name="Sood P."/>
        </authorList>
    </citation>
    <scope>NUCLEOTIDE SEQUENCE [LARGE SCALE GENOMIC DNA]</scope>
    <source>
        <strain evidence="1">WM001</strain>
    </source>
</reference>
<accession>A0A1R2BUS9</accession>
<dbReference type="Proteomes" id="UP000187209">
    <property type="component" value="Unassembled WGS sequence"/>
</dbReference>
<comment type="caution">
    <text evidence="1">The sequence shown here is derived from an EMBL/GenBank/DDBJ whole genome shotgun (WGS) entry which is preliminary data.</text>
</comment>
<dbReference type="AlphaFoldDB" id="A0A1R2BUS9"/>
<sequence>MSLIQELDEYLTTLHPMLKLGDECLKQIRYTRNPMKSKKLEKPVFIIKRKSNVNEIPKPDISKINHQRTLETIKFVSTPSKTECHYTKLTESPHFEIGESEAASSVAVRNNDIKVKYERILPQKKRYKQTAISDYRLGRLPVKRDR</sequence>
<evidence type="ECO:0000313" key="1">
    <source>
        <dbReference type="EMBL" id="OMJ80417.1"/>
    </source>
</evidence>
<protein>
    <submittedName>
        <fullName evidence="1">Uncharacterized protein</fullName>
    </submittedName>
</protein>